<keyword evidence="1" id="KW-0812">Transmembrane</keyword>
<dbReference type="eggNOG" id="ENOG502ZRN9">
    <property type="taxonomic scope" value="Bacteria"/>
</dbReference>
<dbReference type="AlphaFoldDB" id="G2NUT9"/>
<keyword evidence="3" id="KW-1185">Reference proteome</keyword>
<evidence type="ECO:0000313" key="2">
    <source>
        <dbReference type="EMBL" id="AEM84905.1"/>
    </source>
</evidence>
<proteinExistence type="predicted"/>
<dbReference type="HOGENOM" id="CLU_1170161_0_0_11"/>
<feature type="transmembrane region" description="Helical" evidence="1">
    <location>
        <begin position="92"/>
        <end position="109"/>
    </location>
</feature>
<gene>
    <name evidence="2" type="ORF">Strvi_5378</name>
</gene>
<evidence type="ECO:0000256" key="1">
    <source>
        <dbReference type="SAM" id="Phobius"/>
    </source>
</evidence>
<feature type="transmembrane region" description="Helical" evidence="1">
    <location>
        <begin position="63"/>
        <end position="86"/>
    </location>
</feature>
<reference evidence="2" key="1">
    <citation type="submission" date="2011-08" db="EMBL/GenBank/DDBJ databases">
        <title>Complete sequence of chromosome of Streptomyces violaceusniger Tu 4113.</title>
        <authorList>
            <consortium name="US DOE Joint Genome Institute"/>
            <person name="Lucas S."/>
            <person name="Han J."/>
            <person name="Lapidus A."/>
            <person name="Cheng J.-F."/>
            <person name="Goodwin L."/>
            <person name="Pitluck S."/>
            <person name="Peters L."/>
            <person name="Ivanova N."/>
            <person name="Daligault H."/>
            <person name="Detter J.C."/>
            <person name="Han C."/>
            <person name="Tapia R."/>
            <person name="Land M."/>
            <person name="Hauser L."/>
            <person name="Kyrpides N."/>
            <person name="Ivanova N."/>
            <person name="Pagani I."/>
            <person name="Hagen A."/>
            <person name="Katz L."/>
            <person name="Fiedler H.-P."/>
            <person name="Keasling J."/>
            <person name="Fortman J."/>
            <person name="Woyke T."/>
        </authorList>
    </citation>
    <scope>NUCLEOTIDE SEQUENCE [LARGE SCALE GENOMIC DNA]</scope>
    <source>
        <strain evidence="2">Tu 4113</strain>
    </source>
</reference>
<dbReference type="KEGG" id="svl:Strvi_5378"/>
<name>G2NUT9_STRV4</name>
<keyword evidence="1" id="KW-1133">Transmembrane helix</keyword>
<organism evidence="2 3">
    <name type="scientific">Streptomyces violaceusniger (strain Tu 4113)</name>
    <dbReference type="NCBI Taxonomy" id="653045"/>
    <lineage>
        <taxon>Bacteria</taxon>
        <taxon>Bacillati</taxon>
        <taxon>Actinomycetota</taxon>
        <taxon>Actinomycetes</taxon>
        <taxon>Kitasatosporales</taxon>
        <taxon>Streptomycetaceae</taxon>
        <taxon>Streptomyces</taxon>
        <taxon>Streptomyces violaceusniger group</taxon>
    </lineage>
</organism>
<accession>G2NUT9</accession>
<sequence>MHTVHSPLTSRGLGRYAAWLGFPGRVIETVIMHEGQGRREYIVTSDPEAVARVRASLLRTLPVAAWAGVAGAVLIASVVVLLLLSLGSSASQLWVLAFAWPAAFLFYDARCRFAAIRRLKRTWAVKEVSPVAMHLSAEGLLCAIDSAPEPVFLPWSAIARVRVTGQGLSAVRVDLTPGVSATTPGVSGLHQPEARMRMRRTWKGGARLRFAVYALRQPISEIDQALGHFSNGRIGIR</sequence>
<keyword evidence="1" id="KW-0472">Membrane</keyword>
<evidence type="ECO:0000313" key="3">
    <source>
        <dbReference type="Proteomes" id="UP000008703"/>
    </source>
</evidence>
<dbReference type="EMBL" id="CP002994">
    <property type="protein sequence ID" value="AEM84905.1"/>
    <property type="molecule type" value="Genomic_DNA"/>
</dbReference>
<dbReference type="Proteomes" id="UP000008703">
    <property type="component" value="Chromosome"/>
</dbReference>
<protein>
    <submittedName>
        <fullName evidence="2">Uncharacterized protein</fullName>
    </submittedName>
</protein>